<organism evidence="2 3">
    <name type="scientific">Fusarium torulosum</name>
    <dbReference type="NCBI Taxonomy" id="33205"/>
    <lineage>
        <taxon>Eukaryota</taxon>
        <taxon>Fungi</taxon>
        <taxon>Dikarya</taxon>
        <taxon>Ascomycota</taxon>
        <taxon>Pezizomycotina</taxon>
        <taxon>Sordariomycetes</taxon>
        <taxon>Hypocreomycetidae</taxon>
        <taxon>Hypocreales</taxon>
        <taxon>Nectriaceae</taxon>
        <taxon>Fusarium</taxon>
    </lineage>
</organism>
<evidence type="ECO:0000256" key="1">
    <source>
        <dbReference type="SAM" id="MobiDB-lite"/>
    </source>
</evidence>
<keyword evidence="3" id="KW-1185">Reference proteome</keyword>
<feature type="region of interest" description="Disordered" evidence="1">
    <location>
        <begin position="1"/>
        <end position="27"/>
    </location>
</feature>
<dbReference type="Proteomes" id="UP001187734">
    <property type="component" value="Unassembled WGS sequence"/>
</dbReference>
<name>A0AAE8SLB1_9HYPO</name>
<comment type="caution">
    <text evidence="2">The sequence shown here is derived from an EMBL/GenBank/DDBJ whole genome shotgun (WGS) entry which is preliminary data.</text>
</comment>
<dbReference type="AlphaFoldDB" id="A0AAE8SLB1"/>
<evidence type="ECO:0000313" key="2">
    <source>
        <dbReference type="EMBL" id="SPJ81754.1"/>
    </source>
</evidence>
<protein>
    <submittedName>
        <fullName evidence="2">Uncharacterized protein</fullName>
    </submittedName>
</protein>
<proteinExistence type="predicted"/>
<evidence type="ECO:0000313" key="3">
    <source>
        <dbReference type="Proteomes" id="UP001187734"/>
    </source>
</evidence>
<gene>
    <name evidence="2" type="ORF">FTOL_09159</name>
</gene>
<sequence length="27" mass="2836">MDGPMISPPSYQCLGDWASDGIARNPG</sequence>
<accession>A0AAE8SLB1</accession>
<reference evidence="2" key="1">
    <citation type="submission" date="2018-03" db="EMBL/GenBank/DDBJ databases">
        <authorList>
            <person name="Guldener U."/>
        </authorList>
    </citation>
    <scope>NUCLEOTIDE SEQUENCE</scope>
</reference>
<dbReference type="EMBL" id="ONZP01000333">
    <property type="protein sequence ID" value="SPJ81754.1"/>
    <property type="molecule type" value="Genomic_DNA"/>
</dbReference>